<dbReference type="SUPFAM" id="SSF53254">
    <property type="entry name" value="Phosphoglycerate mutase-like"/>
    <property type="match status" value="1"/>
</dbReference>
<dbReference type="InterPro" id="IPR029033">
    <property type="entry name" value="His_PPase_superfam"/>
</dbReference>
<proteinExistence type="predicted"/>
<dbReference type="CDD" id="cd07067">
    <property type="entry name" value="HP_PGM_like"/>
    <property type="match status" value="1"/>
</dbReference>
<dbReference type="EMBL" id="JXAK01000002">
    <property type="protein sequence ID" value="KIL42311.1"/>
    <property type="molecule type" value="Genomic_DNA"/>
</dbReference>
<accession>A0ABR5AMQ7</accession>
<gene>
    <name evidence="1" type="ORF">SD70_02015</name>
</gene>
<dbReference type="Pfam" id="PF00300">
    <property type="entry name" value="His_Phos_1"/>
    <property type="match status" value="1"/>
</dbReference>
<dbReference type="InterPro" id="IPR013078">
    <property type="entry name" value="His_Pase_superF_clade-1"/>
</dbReference>
<dbReference type="GO" id="GO:0016301">
    <property type="term" value="F:kinase activity"/>
    <property type="evidence" value="ECO:0007669"/>
    <property type="project" value="UniProtKB-KW"/>
</dbReference>
<evidence type="ECO:0000313" key="1">
    <source>
        <dbReference type="EMBL" id="KIL42311.1"/>
    </source>
</evidence>
<dbReference type="Proteomes" id="UP000031967">
    <property type="component" value="Unassembled WGS sequence"/>
</dbReference>
<evidence type="ECO:0000313" key="2">
    <source>
        <dbReference type="Proteomes" id="UP000031967"/>
    </source>
</evidence>
<dbReference type="PANTHER" id="PTHR48100">
    <property type="entry name" value="BROAD-SPECIFICITY PHOSPHATASE YOR283W-RELATED"/>
    <property type="match status" value="1"/>
</dbReference>
<protein>
    <submittedName>
        <fullName evidence="1">Phosphoglycerate kinase</fullName>
    </submittedName>
</protein>
<keyword evidence="2" id="KW-1185">Reference proteome</keyword>
<dbReference type="InterPro" id="IPR050275">
    <property type="entry name" value="PGM_Phosphatase"/>
</dbReference>
<keyword evidence="1" id="KW-0808">Transferase</keyword>
<dbReference type="Gene3D" id="3.40.50.1240">
    <property type="entry name" value="Phosphoglycerate mutase-like"/>
    <property type="match status" value="1"/>
</dbReference>
<name>A0ABR5AMQ7_9BACL</name>
<keyword evidence="1" id="KW-0418">Kinase</keyword>
<reference evidence="1 2" key="1">
    <citation type="submission" date="2014-12" db="EMBL/GenBank/DDBJ databases">
        <title>Draft genome sequence of Paenibacillus kamchatkensis strain B-2647.</title>
        <authorList>
            <person name="Karlyshev A.V."/>
            <person name="Kudryashova E.B."/>
        </authorList>
    </citation>
    <scope>NUCLEOTIDE SEQUENCE [LARGE SCALE GENOMIC DNA]</scope>
    <source>
        <strain evidence="1 2">VKM B-2647</strain>
    </source>
</reference>
<dbReference type="RefSeq" id="WP_041045102.1">
    <property type="nucleotide sequence ID" value="NZ_JXAK01000002.1"/>
</dbReference>
<comment type="caution">
    <text evidence="1">The sequence shown here is derived from an EMBL/GenBank/DDBJ whole genome shotgun (WGS) entry which is preliminary data.</text>
</comment>
<sequence length="202" mass="22649">MTTFYLVRHGVKEKVAGDAPLSPAGVLQAQATASYFRRMPIRAIYTSPLRRARETAERIALECGLTLAVERRLRERANWGDLPGQSFDEFVAMWDRCTRERDYVPPVGDSARQAGKRLCSLMKQLSAAHPGSEAVLVTHGGLITDFLLNEIPEERLEAWHPHFAAAQSELVPECSITKLLYVGEQFQLDRFASTCHLTHESP</sequence>
<organism evidence="1 2">
    <name type="scientific">Gordoniibacillus kamchatkensis</name>
    <dbReference type="NCBI Taxonomy" id="1590651"/>
    <lineage>
        <taxon>Bacteria</taxon>
        <taxon>Bacillati</taxon>
        <taxon>Bacillota</taxon>
        <taxon>Bacilli</taxon>
        <taxon>Bacillales</taxon>
        <taxon>Paenibacillaceae</taxon>
        <taxon>Gordoniibacillus</taxon>
    </lineage>
</organism>
<dbReference type="SMART" id="SM00855">
    <property type="entry name" value="PGAM"/>
    <property type="match status" value="1"/>
</dbReference>
<dbReference type="PANTHER" id="PTHR48100:SF1">
    <property type="entry name" value="HISTIDINE PHOSPHATASE FAMILY PROTEIN-RELATED"/>
    <property type="match status" value="1"/>
</dbReference>